<dbReference type="Proteomes" id="UP000007148">
    <property type="component" value="Unassembled WGS sequence"/>
</dbReference>
<dbReference type="HOGENOM" id="CLU_866319_0_0_1"/>
<keyword evidence="2" id="KW-1185">Reference proteome</keyword>
<evidence type="ECO:0000313" key="1">
    <source>
        <dbReference type="EMBL" id="CCA74722.1"/>
    </source>
</evidence>
<protein>
    <recommendedName>
        <fullName evidence="3">F-box domain-containing protein</fullName>
    </recommendedName>
</protein>
<dbReference type="AlphaFoldDB" id="G4TTS9"/>
<evidence type="ECO:0000313" key="2">
    <source>
        <dbReference type="Proteomes" id="UP000007148"/>
    </source>
</evidence>
<gene>
    <name evidence="1" type="ORF">PIIN_08682</name>
</gene>
<sequence>MPSIASPAHRVPLEIWRTIFRICLGSELADTEPEGVLAEYQRLLASFVFITGDYRKKESIRGRLSLVCRFWRDALVDMDDMIVVTGRQRWIWPPGRNIDRANRVIYVTETLSILFIDDYYRAPRSKKPYTIDPSQLHGSIVQLDGVMLGSKKVAEPSQSNDVAIKALSSDSCERFNLQALWHTRFQNLVALKISSGYPFHAPDHLSPLSLPSLRCLLLCVASNQSEGNQNGRLCKWTFPGLVAFQLGTLDVIPRLKDDLIHFLRVHAETIEELVFTDRVSLPPDMDKILPRLRLYEYHDTRRRTSVNPLVTRARQRGADRA</sequence>
<organism evidence="1 2">
    <name type="scientific">Serendipita indica (strain DSM 11827)</name>
    <name type="common">Root endophyte fungus</name>
    <name type="synonym">Piriformospora indica</name>
    <dbReference type="NCBI Taxonomy" id="1109443"/>
    <lineage>
        <taxon>Eukaryota</taxon>
        <taxon>Fungi</taxon>
        <taxon>Dikarya</taxon>
        <taxon>Basidiomycota</taxon>
        <taxon>Agaricomycotina</taxon>
        <taxon>Agaricomycetes</taxon>
        <taxon>Sebacinales</taxon>
        <taxon>Serendipitaceae</taxon>
        <taxon>Serendipita</taxon>
    </lineage>
</organism>
<accession>G4TTS9</accession>
<reference evidence="1 2" key="1">
    <citation type="journal article" date="2011" name="PLoS Pathog.">
        <title>Endophytic Life Strategies Decoded by Genome and Transcriptome Analyses of the Mutualistic Root Symbiont Piriformospora indica.</title>
        <authorList>
            <person name="Zuccaro A."/>
            <person name="Lahrmann U."/>
            <person name="Guldener U."/>
            <person name="Langen G."/>
            <person name="Pfiffi S."/>
            <person name="Biedenkopf D."/>
            <person name="Wong P."/>
            <person name="Samans B."/>
            <person name="Grimm C."/>
            <person name="Basiewicz M."/>
            <person name="Murat C."/>
            <person name="Martin F."/>
            <person name="Kogel K.H."/>
        </authorList>
    </citation>
    <scope>NUCLEOTIDE SEQUENCE [LARGE SCALE GENOMIC DNA]</scope>
    <source>
        <strain evidence="1 2">DSM 11827</strain>
    </source>
</reference>
<comment type="caution">
    <text evidence="1">The sequence shown here is derived from an EMBL/GenBank/DDBJ whole genome shotgun (WGS) entry which is preliminary data.</text>
</comment>
<evidence type="ECO:0008006" key="3">
    <source>
        <dbReference type="Google" id="ProtNLM"/>
    </source>
</evidence>
<proteinExistence type="predicted"/>
<dbReference type="EMBL" id="CAFZ01000347">
    <property type="protein sequence ID" value="CCA74722.1"/>
    <property type="molecule type" value="Genomic_DNA"/>
</dbReference>
<dbReference type="InParanoid" id="G4TTS9"/>
<name>G4TTS9_SERID</name>